<dbReference type="Pfam" id="PF18759">
    <property type="entry name" value="Plavaka"/>
    <property type="match status" value="1"/>
</dbReference>
<evidence type="ECO:0000313" key="1">
    <source>
        <dbReference type="EMBL" id="KIM67436.1"/>
    </source>
</evidence>
<dbReference type="AlphaFoldDB" id="A0A0C3EHM5"/>
<protein>
    <submittedName>
        <fullName evidence="1">Uncharacterized protein</fullName>
    </submittedName>
</protein>
<dbReference type="EMBL" id="KN822012">
    <property type="protein sequence ID" value="KIM67436.1"/>
    <property type="molecule type" value="Genomic_DNA"/>
</dbReference>
<proteinExistence type="predicted"/>
<organism evidence="1 2">
    <name type="scientific">Scleroderma citrinum Foug A</name>
    <dbReference type="NCBI Taxonomy" id="1036808"/>
    <lineage>
        <taxon>Eukaryota</taxon>
        <taxon>Fungi</taxon>
        <taxon>Dikarya</taxon>
        <taxon>Basidiomycota</taxon>
        <taxon>Agaricomycotina</taxon>
        <taxon>Agaricomycetes</taxon>
        <taxon>Agaricomycetidae</taxon>
        <taxon>Boletales</taxon>
        <taxon>Sclerodermatineae</taxon>
        <taxon>Sclerodermataceae</taxon>
        <taxon>Scleroderma</taxon>
    </lineage>
</organism>
<dbReference type="OrthoDB" id="3208495at2759"/>
<dbReference type="STRING" id="1036808.A0A0C3EHM5"/>
<sequence length="312" mass="35776">FHYQPYNLLWQRGGSPAPINVHGELYTSQAFLQTHKDLQQSPPEPGCDLECVVIALMFWSDATQLTTFGNAKLWPCYMFFGNKLKYRRCKPSCCLCSHTAYFNHICTCILFKDFATEHFGGKAPPADFMAHCHRKLFHKQWGIILDDEFLEVWEHGIIIHFCDGVEHRFYPRIFTYSADYPEKVLLASICNLGQCPCPRCTIPMSRVHNLGMSRDKTERVTLAHVDDCVRQSKIQSARTHIYDFTLGVTSTAVESLLKDQSLVPTSNTFSNRLSCLGFDLFCMLVVDLMHEFELGIWKALFTHLICILNATE</sequence>
<dbReference type="Proteomes" id="UP000053989">
    <property type="component" value="Unassembled WGS sequence"/>
</dbReference>
<dbReference type="HOGENOM" id="CLU_002498_2_1_1"/>
<reference evidence="1 2" key="1">
    <citation type="submission" date="2014-04" db="EMBL/GenBank/DDBJ databases">
        <authorList>
            <consortium name="DOE Joint Genome Institute"/>
            <person name="Kuo A."/>
            <person name="Kohler A."/>
            <person name="Nagy L.G."/>
            <person name="Floudas D."/>
            <person name="Copeland A."/>
            <person name="Barry K.W."/>
            <person name="Cichocki N."/>
            <person name="Veneault-Fourrey C."/>
            <person name="LaButti K."/>
            <person name="Lindquist E.A."/>
            <person name="Lipzen A."/>
            <person name="Lundell T."/>
            <person name="Morin E."/>
            <person name="Murat C."/>
            <person name="Sun H."/>
            <person name="Tunlid A."/>
            <person name="Henrissat B."/>
            <person name="Grigoriev I.V."/>
            <person name="Hibbett D.S."/>
            <person name="Martin F."/>
            <person name="Nordberg H.P."/>
            <person name="Cantor M.N."/>
            <person name="Hua S.X."/>
        </authorList>
    </citation>
    <scope>NUCLEOTIDE SEQUENCE [LARGE SCALE GENOMIC DNA]</scope>
    <source>
        <strain evidence="1 2">Foug A</strain>
    </source>
</reference>
<keyword evidence="2" id="KW-1185">Reference proteome</keyword>
<name>A0A0C3EHM5_9AGAM</name>
<evidence type="ECO:0000313" key="2">
    <source>
        <dbReference type="Proteomes" id="UP000053989"/>
    </source>
</evidence>
<feature type="non-terminal residue" evidence="1">
    <location>
        <position position="312"/>
    </location>
</feature>
<accession>A0A0C3EHM5</accession>
<reference evidence="2" key="2">
    <citation type="submission" date="2015-01" db="EMBL/GenBank/DDBJ databases">
        <title>Evolutionary Origins and Diversification of the Mycorrhizal Mutualists.</title>
        <authorList>
            <consortium name="DOE Joint Genome Institute"/>
            <consortium name="Mycorrhizal Genomics Consortium"/>
            <person name="Kohler A."/>
            <person name="Kuo A."/>
            <person name="Nagy L.G."/>
            <person name="Floudas D."/>
            <person name="Copeland A."/>
            <person name="Barry K.W."/>
            <person name="Cichocki N."/>
            <person name="Veneault-Fourrey C."/>
            <person name="LaButti K."/>
            <person name="Lindquist E.A."/>
            <person name="Lipzen A."/>
            <person name="Lundell T."/>
            <person name="Morin E."/>
            <person name="Murat C."/>
            <person name="Riley R."/>
            <person name="Ohm R."/>
            <person name="Sun H."/>
            <person name="Tunlid A."/>
            <person name="Henrissat B."/>
            <person name="Grigoriev I.V."/>
            <person name="Hibbett D.S."/>
            <person name="Martin F."/>
        </authorList>
    </citation>
    <scope>NUCLEOTIDE SEQUENCE [LARGE SCALE GENOMIC DNA]</scope>
    <source>
        <strain evidence="2">Foug A</strain>
    </source>
</reference>
<gene>
    <name evidence="1" type="ORF">SCLCIDRAFT_46324</name>
</gene>
<dbReference type="InterPro" id="IPR041078">
    <property type="entry name" value="Plavaka"/>
</dbReference>
<feature type="non-terminal residue" evidence="1">
    <location>
        <position position="1"/>
    </location>
</feature>
<dbReference type="InParanoid" id="A0A0C3EHM5"/>